<accession>A0ACB9IDN2</accession>
<dbReference type="EMBL" id="CM042025">
    <property type="protein sequence ID" value="KAI3806363.1"/>
    <property type="molecule type" value="Genomic_DNA"/>
</dbReference>
<name>A0ACB9IDN2_9ASTR</name>
<sequence length="129" mass="13819">MGSTGNAPCMANRVVLGVCMTSMEKQGLEGHQTVVVLRVSLLRKEGLPMARFGCGYVNSSLHYGLGIGLKKNIGQILINASLGLYVMVMEIDDSTLESVSGPPGVDVWVVCLHWPRGVSVLGLPEYSWA</sequence>
<reference evidence="2" key="1">
    <citation type="journal article" date="2022" name="Mol. Ecol. Resour.">
        <title>The genomes of chicory, endive, great burdock and yacon provide insights into Asteraceae palaeo-polyploidization history and plant inulin production.</title>
        <authorList>
            <person name="Fan W."/>
            <person name="Wang S."/>
            <person name="Wang H."/>
            <person name="Wang A."/>
            <person name="Jiang F."/>
            <person name="Liu H."/>
            <person name="Zhao H."/>
            <person name="Xu D."/>
            <person name="Zhang Y."/>
        </authorList>
    </citation>
    <scope>NUCLEOTIDE SEQUENCE [LARGE SCALE GENOMIC DNA]</scope>
    <source>
        <strain evidence="2">cv. Yunnan</strain>
    </source>
</reference>
<protein>
    <submittedName>
        <fullName evidence="1">Uncharacterized protein</fullName>
    </submittedName>
</protein>
<reference evidence="1 2" key="2">
    <citation type="journal article" date="2022" name="Mol. Ecol. Resour.">
        <title>The genomes of chicory, endive, great burdock and yacon provide insights into Asteraceae paleo-polyploidization history and plant inulin production.</title>
        <authorList>
            <person name="Fan W."/>
            <person name="Wang S."/>
            <person name="Wang H."/>
            <person name="Wang A."/>
            <person name="Jiang F."/>
            <person name="Liu H."/>
            <person name="Zhao H."/>
            <person name="Xu D."/>
            <person name="Zhang Y."/>
        </authorList>
    </citation>
    <scope>NUCLEOTIDE SEQUENCE [LARGE SCALE GENOMIC DNA]</scope>
    <source>
        <strain evidence="2">cv. Yunnan</strain>
        <tissue evidence="1">Leaves</tissue>
    </source>
</reference>
<gene>
    <name evidence="1" type="ORF">L1987_22264</name>
</gene>
<dbReference type="Proteomes" id="UP001056120">
    <property type="component" value="Linkage Group LG08"/>
</dbReference>
<comment type="caution">
    <text evidence="1">The sequence shown here is derived from an EMBL/GenBank/DDBJ whole genome shotgun (WGS) entry which is preliminary data.</text>
</comment>
<evidence type="ECO:0000313" key="1">
    <source>
        <dbReference type="EMBL" id="KAI3806363.1"/>
    </source>
</evidence>
<evidence type="ECO:0000313" key="2">
    <source>
        <dbReference type="Proteomes" id="UP001056120"/>
    </source>
</evidence>
<organism evidence="1 2">
    <name type="scientific">Smallanthus sonchifolius</name>
    <dbReference type="NCBI Taxonomy" id="185202"/>
    <lineage>
        <taxon>Eukaryota</taxon>
        <taxon>Viridiplantae</taxon>
        <taxon>Streptophyta</taxon>
        <taxon>Embryophyta</taxon>
        <taxon>Tracheophyta</taxon>
        <taxon>Spermatophyta</taxon>
        <taxon>Magnoliopsida</taxon>
        <taxon>eudicotyledons</taxon>
        <taxon>Gunneridae</taxon>
        <taxon>Pentapetalae</taxon>
        <taxon>asterids</taxon>
        <taxon>campanulids</taxon>
        <taxon>Asterales</taxon>
        <taxon>Asteraceae</taxon>
        <taxon>Asteroideae</taxon>
        <taxon>Heliantheae alliance</taxon>
        <taxon>Millerieae</taxon>
        <taxon>Smallanthus</taxon>
    </lineage>
</organism>
<proteinExistence type="predicted"/>
<keyword evidence="2" id="KW-1185">Reference proteome</keyword>